<dbReference type="InterPro" id="IPR001910">
    <property type="entry name" value="Inosine/uridine_hydrolase_dom"/>
</dbReference>
<accession>A0A5E4QIA8</accession>
<organism evidence="4 5">
    <name type="scientific">Leptidea sinapis</name>
    <dbReference type="NCBI Taxonomy" id="189913"/>
    <lineage>
        <taxon>Eukaryota</taxon>
        <taxon>Metazoa</taxon>
        <taxon>Ecdysozoa</taxon>
        <taxon>Arthropoda</taxon>
        <taxon>Hexapoda</taxon>
        <taxon>Insecta</taxon>
        <taxon>Pterygota</taxon>
        <taxon>Neoptera</taxon>
        <taxon>Endopterygota</taxon>
        <taxon>Lepidoptera</taxon>
        <taxon>Glossata</taxon>
        <taxon>Ditrysia</taxon>
        <taxon>Papilionoidea</taxon>
        <taxon>Pieridae</taxon>
        <taxon>Dismorphiinae</taxon>
        <taxon>Leptidea</taxon>
    </lineage>
</organism>
<dbReference type="GO" id="GO:0016799">
    <property type="term" value="F:hydrolase activity, hydrolyzing N-glycosyl compounds"/>
    <property type="evidence" value="ECO:0007669"/>
    <property type="project" value="InterPro"/>
</dbReference>
<comment type="similarity">
    <text evidence="1">Belongs to the IUNH family.</text>
</comment>
<reference evidence="4 5" key="1">
    <citation type="submission" date="2017-07" db="EMBL/GenBank/DDBJ databases">
        <authorList>
            <person name="Talla V."/>
            <person name="Backstrom N."/>
        </authorList>
    </citation>
    <scope>NUCLEOTIDE SEQUENCE [LARGE SCALE GENOMIC DNA]</scope>
</reference>
<sequence length="353" mass="39055">MVARYKYILYVLPVIVAVLLVAILLGLFLKPESSYLGPKIVIDHDGGADDAIAILIALINEKYFSGPKVVALTTVHGNVNESQVFINSQRILDVADRSDVPIYRGSAEPLISGIMSDFYFGFDGLGDNEIETFKRTEAQLEHAALGLIELSKKYSGELTIVAIGALTNIALAIRLDPEFIQRLAHLYIGAGHIYSERFNKPEFNAAMDVEAYEIALSDSTPDDVTLLPFSQVLQDLDIDKNWRTDVLGAIPNNIVRSLNAFERVSLQSSANWSLLDPAVMAIVLEKSIVDETKCSLNSIILCDEYRGINTNNFTSETPNSEVVYKLNKENYKKFLLEIFSAPENNVKASQETA</sequence>
<keyword evidence="2" id="KW-1133">Transmembrane helix</keyword>
<dbReference type="InterPro" id="IPR052775">
    <property type="entry name" value="IUN_hydrolase"/>
</dbReference>
<proteinExistence type="inferred from homology"/>
<feature type="transmembrane region" description="Helical" evidence="2">
    <location>
        <begin position="7"/>
        <end position="29"/>
    </location>
</feature>
<name>A0A5E4QIA8_9NEOP</name>
<dbReference type="PANTHER" id="PTHR46190:SF1">
    <property type="entry name" value="SI:CH211-201H21.5"/>
    <property type="match status" value="1"/>
</dbReference>
<dbReference type="EMBL" id="FZQP02003222">
    <property type="protein sequence ID" value="VVC97557.1"/>
    <property type="molecule type" value="Genomic_DNA"/>
</dbReference>
<keyword evidence="5" id="KW-1185">Reference proteome</keyword>
<protein>
    <recommendedName>
        <fullName evidence="3">Inosine/uridine-preferring nucleoside hydrolase domain-containing protein</fullName>
    </recommendedName>
</protein>
<evidence type="ECO:0000256" key="1">
    <source>
        <dbReference type="ARBA" id="ARBA00009176"/>
    </source>
</evidence>
<gene>
    <name evidence="4" type="ORF">LSINAPIS_LOCUS8805</name>
</gene>
<evidence type="ECO:0000256" key="2">
    <source>
        <dbReference type="SAM" id="Phobius"/>
    </source>
</evidence>
<feature type="domain" description="Inosine/uridine-preferring nucleoside hydrolase" evidence="3">
    <location>
        <begin position="40"/>
        <end position="332"/>
    </location>
</feature>
<dbReference type="Proteomes" id="UP000324832">
    <property type="component" value="Unassembled WGS sequence"/>
</dbReference>
<dbReference type="Pfam" id="PF01156">
    <property type="entry name" value="IU_nuc_hydro"/>
    <property type="match status" value="1"/>
</dbReference>
<keyword evidence="2" id="KW-0472">Membrane</keyword>
<dbReference type="PANTHER" id="PTHR46190">
    <property type="entry name" value="SI:CH211-201H21.5-RELATED"/>
    <property type="match status" value="1"/>
</dbReference>
<evidence type="ECO:0000313" key="4">
    <source>
        <dbReference type="EMBL" id="VVC97557.1"/>
    </source>
</evidence>
<dbReference type="Gene3D" id="3.90.245.10">
    <property type="entry name" value="Ribonucleoside hydrolase-like"/>
    <property type="match status" value="1"/>
</dbReference>
<keyword evidence="2" id="KW-0812">Transmembrane</keyword>
<dbReference type="AlphaFoldDB" id="A0A5E4QIA8"/>
<dbReference type="SUPFAM" id="SSF53590">
    <property type="entry name" value="Nucleoside hydrolase"/>
    <property type="match status" value="1"/>
</dbReference>
<dbReference type="InterPro" id="IPR036452">
    <property type="entry name" value="Ribo_hydro-like"/>
</dbReference>
<evidence type="ECO:0000313" key="5">
    <source>
        <dbReference type="Proteomes" id="UP000324832"/>
    </source>
</evidence>
<evidence type="ECO:0000259" key="3">
    <source>
        <dbReference type="Pfam" id="PF01156"/>
    </source>
</evidence>